<evidence type="ECO:0000313" key="2">
    <source>
        <dbReference type="Proteomes" id="UP000305417"/>
    </source>
</evidence>
<reference evidence="1 2" key="1">
    <citation type="submission" date="2019-05" db="EMBL/GenBank/DDBJ databases">
        <title>Arcobacter cibarius and Arcobacter thereius providing challenges in identification an antibiotic susceptibility and Quinolone resistance.</title>
        <authorList>
            <person name="Busch A."/>
            <person name="Hanel I."/>
            <person name="Hotzel H."/>
            <person name="Tomaso H."/>
        </authorList>
    </citation>
    <scope>NUCLEOTIDE SEQUENCE [LARGE SCALE GENOMIC DNA]</scope>
    <source>
        <strain evidence="1 2">16CS0831-2</strain>
    </source>
</reference>
<sequence>MRSSLKFVSWKDRKEVARDLKTIYTAKTEEDAQLALTKFNDIWGVKNILIFYNLG</sequence>
<dbReference type="Proteomes" id="UP000305417">
    <property type="component" value="Unassembled WGS sequence"/>
</dbReference>
<comment type="caution">
    <text evidence="1">The sequence shown here is derived from an EMBL/GenBank/DDBJ whole genome shotgun (WGS) entry which is preliminary data.</text>
</comment>
<organism evidence="1 2">
    <name type="scientific">Aliarcobacter cibarius</name>
    <dbReference type="NCBI Taxonomy" id="255507"/>
    <lineage>
        <taxon>Bacteria</taxon>
        <taxon>Pseudomonadati</taxon>
        <taxon>Campylobacterota</taxon>
        <taxon>Epsilonproteobacteria</taxon>
        <taxon>Campylobacterales</taxon>
        <taxon>Arcobacteraceae</taxon>
        <taxon>Aliarcobacter</taxon>
    </lineage>
</organism>
<name>A0ABY2V321_9BACT</name>
<keyword evidence="2" id="KW-1185">Reference proteome</keyword>
<accession>A0ABY2V321</accession>
<dbReference type="EMBL" id="VBUC01000020">
    <property type="protein sequence ID" value="TLS97612.1"/>
    <property type="molecule type" value="Genomic_DNA"/>
</dbReference>
<protein>
    <submittedName>
        <fullName evidence="1">Uncharacterized protein</fullName>
    </submittedName>
</protein>
<gene>
    <name evidence="1" type="ORF">FE247_08135</name>
</gene>
<proteinExistence type="predicted"/>
<evidence type="ECO:0000313" key="1">
    <source>
        <dbReference type="EMBL" id="TLS97612.1"/>
    </source>
</evidence>